<evidence type="ECO:0000313" key="1">
    <source>
        <dbReference type="EMBL" id="KAK9413915.1"/>
    </source>
</evidence>
<proteinExistence type="predicted"/>
<dbReference type="EMBL" id="JARVKF010000432">
    <property type="protein sequence ID" value="KAK9413915.1"/>
    <property type="molecule type" value="Genomic_DNA"/>
</dbReference>
<protein>
    <submittedName>
        <fullName evidence="1">Uncharacterized protein</fullName>
    </submittedName>
</protein>
<name>A0ABR2UH13_9PEZI</name>
<comment type="caution">
    <text evidence="1">The sequence shown here is derived from an EMBL/GenBank/DDBJ whole genome shotgun (WGS) entry which is preliminary data.</text>
</comment>
<keyword evidence="2" id="KW-1185">Reference proteome</keyword>
<reference evidence="1 2" key="1">
    <citation type="journal article" date="2024" name="J. Plant Pathol.">
        <title>Sequence and assembly of the genome of Seiridium unicorne, isolate CBS 538.82, causal agent of cypress canker disease.</title>
        <authorList>
            <person name="Scali E."/>
            <person name="Rocca G.D."/>
            <person name="Danti R."/>
            <person name="Garbelotto M."/>
            <person name="Barberini S."/>
            <person name="Baroncelli R."/>
            <person name="Emiliani G."/>
        </authorList>
    </citation>
    <scope>NUCLEOTIDE SEQUENCE [LARGE SCALE GENOMIC DNA]</scope>
    <source>
        <strain evidence="1 2">BM-138-508</strain>
    </source>
</reference>
<organism evidence="1 2">
    <name type="scientific">Seiridium unicorne</name>
    <dbReference type="NCBI Taxonomy" id="138068"/>
    <lineage>
        <taxon>Eukaryota</taxon>
        <taxon>Fungi</taxon>
        <taxon>Dikarya</taxon>
        <taxon>Ascomycota</taxon>
        <taxon>Pezizomycotina</taxon>
        <taxon>Sordariomycetes</taxon>
        <taxon>Xylariomycetidae</taxon>
        <taxon>Amphisphaeriales</taxon>
        <taxon>Sporocadaceae</taxon>
        <taxon>Seiridium</taxon>
    </lineage>
</organism>
<evidence type="ECO:0000313" key="2">
    <source>
        <dbReference type="Proteomes" id="UP001408356"/>
    </source>
</evidence>
<gene>
    <name evidence="1" type="ORF">SUNI508_11491</name>
</gene>
<accession>A0ABR2UH13</accession>
<sequence>MDPQALVDISPQNPQISIRSKRHLGPKAADIGTNTYRLRSQNAIWGDHGAYARALDHMRKCGHEEVLHYAPEPSSPSTDSSTTGILKRWKAEQYPDTWPPTDDKLPFEAEEADNSLIVAGDSGRRRLVRFKAAHFKIIETGEEYKIPFKNEETEEESFASVQDMLVRTDFFSDIDNKCGQGKGSAYLAENASQHTVGELLDHSKTGYDTSLSSALCDDSGFLLEPASENGPSPKDT</sequence>
<dbReference type="Proteomes" id="UP001408356">
    <property type="component" value="Unassembled WGS sequence"/>
</dbReference>